<accession>A0ACC0J8H0</accession>
<dbReference type="EMBL" id="CM046114">
    <property type="protein sequence ID" value="KAI8420407.1"/>
    <property type="molecule type" value="Genomic_DNA"/>
</dbReference>
<proteinExistence type="predicted"/>
<dbReference type="Proteomes" id="UP001064048">
    <property type="component" value="Chromosome 14"/>
</dbReference>
<comment type="caution">
    <text evidence="1">The sequence shown here is derived from an EMBL/GenBank/DDBJ whole genome shotgun (WGS) entry which is preliminary data.</text>
</comment>
<organism evidence="1 2">
    <name type="scientific">Choristoneura fumiferana</name>
    <name type="common">Spruce budworm moth</name>
    <name type="synonym">Archips fumiferana</name>
    <dbReference type="NCBI Taxonomy" id="7141"/>
    <lineage>
        <taxon>Eukaryota</taxon>
        <taxon>Metazoa</taxon>
        <taxon>Ecdysozoa</taxon>
        <taxon>Arthropoda</taxon>
        <taxon>Hexapoda</taxon>
        <taxon>Insecta</taxon>
        <taxon>Pterygota</taxon>
        <taxon>Neoptera</taxon>
        <taxon>Endopterygota</taxon>
        <taxon>Lepidoptera</taxon>
        <taxon>Glossata</taxon>
        <taxon>Ditrysia</taxon>
        <taxon>Tortricoidea</taxon>
        <taxon>Tortricidae</taxon>
        <taxon>Tortricinae</taxon>
        <taxon>Choristoneura</taxon>
    </lineage>
</organism>
<sequence length="441" mass="48871">MDQKTLVRPFIKFAVDFCNELESKTSVCSPVSAEITLALVALGSTNKTHEELLEALGFPNDDAGAWLKPFKRHLTEDRDFHVNKQTNIKVPMMTVTDKFRNGRIEDLKVQILELQYTKEDASMVIVLPDEVEGLQKVLKQLTAGHDLMADIEGLNAGSKPVQVSMPKFKIETTVDLKKVLPKELGTNKTSICSPLSAEMVLALLALGCKNQTREELLLLLDVTDDKAIRSSYKYLTSTLKGIKGTTLNLANKVYLKEGGELKPDEVEGLKSVLEKLASGHNIMADIETMKSTKLVVSIPKFRVETTIDLKTLLPKLGVKTIFDDKKADINMLKSNEKLFVSDAIQKALIIVDENGTEATASTTSNVQIPCCARSIKRFEASHPFLYLLTARTIPLFIGIYEGSEYAEVPSERNDLTEYDMALLKRLSEVLNQRAPLGAPSI</sequence>
<gene>
    <name evidence="1" type="ORF">MSG28_008905</name>
</gene>
<protein>
    <submittedName>
        <fullName evidence="1">Uncharacterized protein</fullName>
    </submittedName>
</protein>
<keyword evidence="2" id="KW-1185">Reference proteome</keyword>
<evidence type="ECO:0000313" key="2">
    <source>
        <dbReference type="Proteomes" id="UP001064048"/>
    </source>
</evidence>
<name>A0ACC0J8H0_CHOFU</name>
<evidence type="ECO:0000313" key="1">
    <source>
        <dbReference type="EMBL" id="KAI8420407.1"/>
    </source>
</evidence>
<reference evidence="1 2" key="1">
    <citation type="journal article" date="2022" name="Genome Biol. Evol.">
        <title>The Spruce Budworm Genome: Reconstructing the Evolutionary History of Antifreeze Proteins.</title>
        <authorList>
            <person name="Beliveau C."/>
            <person name="Gagne P."/>
            <person name="Picq S."/>
            <person name="Vernygora O."/>
            <person name="Keeling C.I."/>
            <person name="Pinkney K."/>
            <person name="Doucet D."/>
            <person name="Wen F."/>
            <person name="Johnston J.S."/>
            <person name="Maaroufi H."/>
            <person name="Boyle B."/>
            <person name="Laroche J."/>
            <person name="Dewar K."/>
            <person name="Juretic N."/>
            <person name="Blackburn G."/>
            <person name="Nisole A."/>
            <person name="Brunet B."/>
            <person name="Brandao M."/>
            <person name="Lumley L."/>
            <person name="Duan J."/>
            <person name="Quan G."/>
            <person name="Lucarotti C.J."/>
            <person name="Roe A.D."/>
            <person name="Sperling F.A.H."/>
            <person name="Levesque R.C."/>
            <person name="Cusson M."/>
        </authorList>
    </citation>
    <scope>NUCLEOTIDE SEQUENCE [LARGE SCALE GENOMIC DNA]</scope>
    <source>
        <strain evidence="1">Glfc:IPQL:Cfum</strain>
    </source>
</reference>